<name>A0A286UR37_9AGAM</name>
<feature type="compositionally biased region" description="Low complexity" evidence="1">
    <location>
        <begin position="1"/>
        <end position="27"/>
    </location>
</feature>
<accession>A0A286UR37</accession>
<dbReference type="GO" id="GO:0005737">
    <property type="term" value="C:cytoplasm"/>
    <property type="evidence" value="ECO:0007669"/>
    <property type="project" value="TreeGrafter"/>
</dbReference>
<evidence type="ECO:0000313" key="2">
    <source>
        <dbReference type="EMBL" id="PAV21935.1"/>
    </source>
</evidence>
<dbReference type="InParanoid" id="A0A286UR37"/>
<dbReference type="PANTHER" id="PTHR28307:SF2">
    <property type="entry name" value="PROTEIN PAL1"/>
    <property type="match status" value="1"/>
</dbReference>
<feature type="region of interest" description="Disordered" evidence="1">
    <location>
        <begin position="180"/>
        <end position="213"/>
    </location>
</feature>
<feature type="compositionally biased region" description="Basic residues" evidence="1">
    <location>
        <begin position="28"/>
        <end position="39"/>
    </location>
</feature>
<reference evidence="2 3" key="1">
    <citation type="journal article" date="2017" name="Mol. Ecol.">
        <title>Comparative and population genomic landscape of Phellinus noxius: A hypervariable fungus causing root rot in trees.</title>
        <authorList>
            <person name="Chung C.L."/>
            <person name="Lee T.J."/>
            <person name="Akiba M."/>
            <person name="Lee H.H."/>
            <person name="Kuo T.H."/>
            <person name="Liu D."/>
            <person name="Ke H.M."/>
            <person name="Yokoi T."/>
            <person name="Roa M.B."/>
            <person name="Lu M.J."/>
            <person name="Chang Y.Y."/>
            <person name="Ann P.J."/>
            <person name="Tsai J.N."/>
            <person name="Chen C.Y."/>
            <person name="Tzean S.S."/>
            <person name="Ota Y."/>
            <person name="Hattori T."/>
            <person name="Sahashi N."/>
            <person name="Liou R.F."/>
            <person name="Kikuchi T."/>
            <person name="Tsai I.J."/>
        </authorList>
    </citation>
    <scope>NUCLEOTIDE SEQUENCE [LARGE SCALE GENOMIC DNA]</scope>
    <source>
        <strain evidence="2 3">FFPRI411160</strain>
    </source>
</reference>
<feature type="compositionally biased region" description="Basic residues" evidence="1">
    <location>
        <begin position="379"/>
        <end position="390"/>
    </location>
</feature>
<dbReference type="Pfam" id="PF08316">
    <property type="entry name" value="Pal1"/>
    <property type="match status" value="1"/>
</dbReference>
<evidence type="ECO:0000313" key="3">
    <source>
        <dbReference type="Proteomes" id="UP000217199"/>
    </source>
</evidence>
<dbReference type="InterPro" id="IPR013226">
    <property type="entry name" value="Pal1"/>
</dbReference>
<feature type="region of interest" description="Disordered" evidence="1">
    <location>
        <begin position="286"/>
        <end position="506"/>
    </location>
</feature>
<dbReference type="OrthoDB" id="5352132at2759"/>
<feature type="compositionally biased region" description="Basic and acidic residues" evidence="1">
    <location>
        <begin position="70"/>
        <end position="81"/>
    </location>
</feature>
<organism evidence="2 3">
    <name type="scientific">Pyrrhoderma noxium</name>
    <dbReference type="NCBI Taxonomy" id="2282107"/>
    <lineage>
        <taxon>Eukaryota</taxon>
        <taxon>Fungi</taxon>
        <taxon>Dikarya</taxon>
        <taxon>Basidiomycota</taxon>
        <taxon>Agaricomycotina</taxon>
        <taxon>Agaricomycetes</taxon>
        <taxon>Hymenochaetales</taxon>
        <taxon>Hymenochaetaceae</taxon>
        <taxon>Pyrrhoderma</taxon>
    </lineage>
</organism>
<protein>
    <submittedName>
        <fullName evidence="2">Imidazoleglycerol phosphate synthase</fullName>
    </submittedName>
</protein>
<comment type="caution">
    <text evidence="2">The sequence shown here is derived from an EMBL/GenBank/DDBJ whole genome shotgun (WGS) entry which is preliminary data.</text>
</comment>
<dbReference type="PANTHER" id="PTHR28307">
    <property type="entry name" value="PROTEIN PAL1"/>
    <property type="match status" value="1"/>
</dbReference>
<dbReference type="EMBL" id="NBII01000002">
    <property type="protein sequence ID" value="PAV21935.1"/>
    <property type="molecule type" value="Genomic_DNA"/>
</dbReference>
<feature type="compositionally biased region" description="Low complexity" evidence="1">
    <location>
        <begin position="41"/>
        <end position="54"/>
    </location>
</feature>
<sequence>MYSSNHYNNNNNSSNSNSSNSRSSGRNHSTRSHNHHRSRSSSDPFSDPILVPSTREPPPPPPKPSRQPRTHSDSRDPKRTMLENAVREAVVVRGGSDQPPRNRMGRSQTGGVPPSASGSKHTAPPTRRSYSQDSASQQQQQVMEKSRSKSGGSKVAKKGSSHADVIDRLDFTSNAIFHHDSPFDACAPSRNRHSSKAPMAAWSKPEEEAPMSAAQLRADRRLAAVDRLGGVSNDSPYPRVAYNDFEDYNKPKSAKQVDLIAEAWGIHEPEPYEEFFGGGGGAIGDHSAASSIRGGYENHSQNVNNNNNNTNANTNTNGRSRGYGLRETYSSDAPPVRKPTGRLPPPQPLNLPGSSRPASLDAPGGLPSPPLSGSPGAPKRSKSLMQKFRKMRDQPNVPVDAVMQGGDEPSPPSSIENYTEGPRSGRPTHRQQNSFFGRFGGRNNSNGPVSPTESSEHYVYVERSTQNKALPPPPRPIDTPTSPYGNDKDGYFEGPGSPGAGLGRKTSLLKRVKGVVRGGATK</sequence>
<proteinExistence type="predicted"/>
<feature type="compositionally biased region" description="Low complexity" evidence="1">
    <location>
        <begin position="430"/>
        <end position="447"/>
    </location>
</feature>
<dbReference type="Proteomes" id="UP000217199">
    <property type="component" value="Unassembled WGS sequence"/>
</dbReference>
<feature type="compositionally biased region" description="Pro residues" evidence="1">
    <location>
        <begin position="55"/>
        <end position="65"/>
    </location>
</feature>
<feature type="compositionally biased region" description="Low complexity" evidence="1">
    <location>
        <begin position="302"/>
        <end position="317"/>
    </location>
</feature>
<dbReference type="AlphaFoldDB" id="A0A286UR37"/>
<feature type="compositionally biased region" description="Low complexity" evidence="1">
    <location>
        <begin position="129"/>
        <end position="154"/>
    </location>
</feature>
<keyword evidence="3" id="KW-1185">Reference proteome</keyword>
<dbReference type="STRING" id="2282107.A0A286UR37"/>
<evidence type="ECO:0000256" key="1">
    <source>
        <dbReference type="SAM" id="MobiDB-lite"/>
    </source>
</evidence>
<gene>
    <name evidence="2" type="ORF">PNOK_0189200</name>
</gene>
<feature type="compositionally biased region" description="Polar residues" evidence="1">
    <location>
        <begin position="105"/>
        <end position="120"/>
    </location>
</feature>
<feature type="region of interest" description="Disordered" evidence="1">
    <location>
        <begin position="1"/>
        <end position="164"/>
    </location>
</feature>